<dbReference type="GO" id="GO:0006886">
    <property type="term" value="P:intracellular protein transport"/>
    <property type="evidence" value="ECO:0007669"/>
    <property type="project" value="InterPro"/>
</dbReference>
<dbReference type="InterPro" id="IPR019335">
    <property type="entry name" value="COG7"/>
</dbReference>
<feature type="compositionally biased region" description="Polar residues" evidence="9">
    <location>
        <begin position="10"/>
        <end position="20"/>
    </location>
</feature>
<reference evidence="10" key="2">
    <citation type="submission" date="2024-10" db="UniProtKB">
        <authorList>
            <consortium name="EnsemblProtists"/>
        </authorList>
    </citation>
    <scope>IDENTIFICATION</scope>
</reference>
<dbReference type="PaxDb" id="2903-EOD29723"/>
<protein>
    <recommendedName>
        <fullName evidence="3">Conserved oligomeric Golgi complex subunit 7</fullName>
    </recommendedName>
    <alternativeName>
        <fullName evidence="8">Component of oligomeric Golgi complex 7</fullName>
    </alternativeName>
</protein>
<dbReference type="RefSeq" id="XP_005782152.1">
    <property type="nucleotide sequence ID" value="XM_005782095.1"/>
</dbReference>
<evidence type="ECO:0000256" key="8">
    <source>
        <dbReference type="ARBA" id="ARBA00031345"/>
    </source>
</evidence>
<dbReference type="GO" id="GO:0007030">
    <property type="term" value="P:Golgi organization"/>
    <property type="evidence" value="ECO:0007669"/>
    <property type="project" value="TreeGrafter"/>
</dbReference>
<name>A0A0D3K1T8_EMIH1</name>
<dbReference type="STRING" id="2903.R1D2X7"/>
<dbReference type="AlphaFoldDB" id="A0A0D3K1T8"/>
<evidence type="ECO:0000313" key="10">
    <source>
        <dbReference type="EnsemblProtists" id="EOD29723"/>
    </source>
</evidence>
<dbReference type="Proteomes" id="UP000013827">
    <property type="component" value="Unassembled WGS sequence"/>
</dbReference>
<sequence>MPESDDTRWGSPSFSPQAWLNASLREASSRPPDAGPAEPLGVRLSVLLTKLQLQAADVDTAMQEASLTLAHMAPSVAADVGAAQEQARSTRGELAALIEQAAAIEASSAAAVREIRQVLSFQQAVAAAGSTLAHADQTLRALDAAERSFSRGDSAAAAASLSTARARLSALGGQASRLLPTAAGRTDALVAKLEDGLRPALLEAISGRQPAEAYITRVGEHLLGMFLLLEPYAAGAALCELHADLRAPADEEEDADLEPERANVVAWMGAVATRTKSLLLAAVEALPALSAAGAKQLAADVGYLSNIFAAGLSLPHAELTELEGLLTCDLAGLPAIAESAVALRPAFAAAVVTKRQS</sequence>
<dbReference type="PANTHER" id="PTHR21443">
    <property type="entry name" value="CONSERVED OLIGOMERIC GOLGI COMPLEX COMPONENT 7"/>
    <property type="match status" value="1"/>
</dbReference>
<evidence type="ECO:0000256" key="7">
    <source>
        <dbReference type="ARBA" id="ARBA00023136"/>
    </source>
</evidence>
<evidence type="ECO:0000256" key="4">
    <source>
        <dbReference type="ARBA" id="ARBA00022448"/>
    </source>
</evidence>
<evidence type="ECO:0000256" key="2">
    <source>
        <dbReference type="ARBA" id="ARBA00005831"/>
    </source>
</evidence>
<keyword evidence="11" id="KW-1185">Reference proteome</keyword>
<evidence type="ECO:0000256" key="9">
    <source>
        <dbReference type="SAM" id="MobiDB-lite"/>
    </source>
</evidence>
<dbReference type="GeneID" id="17274996"/>
<dbReference type="GO" id="GO:0000139">
    <property type="term" value="C:Golgi membrane"/>
    <property type="evidence" value="ECO:0007669"/>
    <property type="project" value="UniProtKB-SubCell"/>
</dbReference>
<dbReference type="EnsemblProtists" id="EOD29723">
    <property type="protein sequence ID" value="EOD29723"/>
    <property type="gene ID" value="EMIHUDRAFT_456733"/>
</dbReference>
<keyword evidence="4" id="KW-0813">Transport</keyword>
<keyword evidence="5" id="KW-0653">Protein transport</keyword>
<comment type="similarity">
    <text evidence="2">Belongs to the COG7 family.</text>
</comment>
<keyword evidence="6" id="KW-0333">Golgi apparatus</keyword>
<accession>A0A0D3K1T8</accession>
<dbReference type="GO" id="GO:0017119">
    <property type="term" value="C:Golgi transport complex"/>
    <property type="evidence" value="ECO:0007669"/>
    <property type="project" value="InterPro"/>
</dbReference>
<evidence type="ECO:0000256" key="6">
    <source>
        <dbReference type="ARBA" id="ARBA00023034"/>
    </source>
</evidence>
<evidence type="ECO:0000256" key="5">
    <source>
        <dbReference type="ARBA" id="ARBA00022927"/>
    </source>
</evidence>
<evidence type="ECO:0000313" key="11">
    <source>
        <dbReference type="Proteomes" id="UP000013827"/>
    </source>
</evidence>
<dbReference type="PANTHER" id="PTHR21443:SF0">
    <property type="entry name" value="CONSERVED OLIGOMERIC GOLGI COMPLEX SUBUNIT 7"/>
    <property type="match status" value="1"/>
</dbReference>
<organism evidence="10 11">
    <name type="scientific">Emiliania huxleyi (strain CCMP1516)</name>
    <dbReference type="NCBI Taxonomy" id="280463"/>
    <lineage>
        <taxon>Eukaryota</taxon>
        <taxon>Haptista</taxon>
        <taxon>Haptophyta</taxon>
        <taxon>Prymnesiophyceae</taxon>
        <taxon>Isochrysidales</taxon>
        <taxon>Noelaerhabdaceae</taxon>
        <taxon>Emiliania</taxon>
    </lineage>
</organism>
<evidence type="ECO:0000256" key="3">
    <source>
        <dbReference type="ARBA" id="ARBA00020984"/>
    </source>
</evidence>
<keyword evidence="7" id="KW-0472">Membrane</keyword>
<dbReference type="GO" id="GO:0006890">
    <property type="term" value="P:retrograde vesicle-mediated transport, Golgi to endoplasmic reticulum"/>
    <property type="evidence" value="ECO:0007669"/>
    <property type="project" value="TreeGrafter"/>
</dbReference>
<evidence type="ECO:0000256" key="1">
    <source>
        <dbReference type="ARBA" id="ARBA00004395"/>
    </source>
</evidence>
<dbReference type="KEGG" id="ehx:EMIHUDRAFT_456733"/>
<comment type="subcellular location">
    <subcellularLocation>
        <location evidence="1">Golgi apparatus membrane</location>
        <topology evidence="1">Peripheral membrane protein</topology>
    </subcellularLocation>
</comment>
<feature type="region of interest" description="Disordered" evidence="9">
    <location>
        <begin position="1"/>
        <end position="37"/>
    </location>
</feature>
<dbReference type="HOGENOM" id="CLU_777157_0_0_1"/>
<reference evidence="11" key="1">
    <citation type="journal article" date="2013" name="Nature">
        <title>Pan genome of the phytoplankton Emiliania underpins its global distribution.</title>
        <authorList>
            <person name="Read B.A."/>
            <person name="Kegel J."/>
            <person name="Klute M.J."/>
            <person name="Kuo A."/>
            <person name="Lefebvre S.C."/>
            <person name="Maumus F."/>
            <person name="Mayer C."/>
            <person name="Miller J."/>
            <person name="Monier A."/>
            <person name="Salamov A."/>
            <person name="Young J."/>
            <person name="Aguilar M."/>
            <person name="Claverie J.M."/>
            <person name="Frickenhaus S."/>
            <person name="Gonzalez K."/>
            <person name="Herman E.K."/>
            <person name="Lin Y.C."/>
            <person name="Napier J."/>
            <person name="Ogata H."/>
            <person name="Sarno A.F."/>
            <person name="Shmutz J."/>
            <person name="Schroeder D."/>
            <person name="de Vargas C."/>
            <person name="Verret F."/>
            <person name="von Dassow P."/>
            <person name="Valentin K."/>
            <person name="Van de Peer Y."/>
            <person name="Wheeler G."/>
            <person name="Dacks J.B."/>
            <person name="Delwiche C.F."/>
            <person name="Dyhrman S.T."/>
            <person name="Glockner G."/>
            <person name="John U."/>
            <person name="Richards T."/>
            <person name="Worden A.Z."/>
            <person name="Zhang X."/>
            <person name="Grigoriev I.V."/>
            <person name="Allen A.E."/>
            <person name="Bidle K."/>
            <person name="Borodovsky M."/>
            <person name="Bowler C."/>
            <person name="Brownlee C."/>
            <person name="Cock J.M."/>
            <person name="Elias M."/>
            <person name="Gladyshev V.N."/>
            <person name="Groth M."/>
            <person name="Guda C."/>
            <person name="Hadaegh A."/>
            <person name="Iglesias-Rodriguez M.D."/>
            <person name="Jenkins J."/>
            <person name="Jones B.M."/>
            <person name="Lawson T."/>
            <person name="Leese F."/>
            <person name="Lindquist E."/>
            <person name="Lobanov A."/>
            <person name="Lomsadze A."/>
            <person name="Malik S.B."/>
            <person name="Marsh M.E."/>
            <person name="Mackinder L."/>
            <person name="Mock T."/>
            <person name="Mueller-Roeber B."/>
            <person name="Pagarete A."/>
            <person name="Parker M."/>
            <person name="Probert I."/>
            <person name="Quesneville H."/>
            <person name="Raines C."/>
            <person name="Rensing S.A."/>
            <person name="Riano-Pachon D.M."/>
            <person name="Richier S."/>
            <person name="Rokitta S."/>
            <person name="Shiraiwa Y."/>
            <person name="Soanes D.M."/>
            <person name="van der Giezen M."/>
            <person name="Wahlund T.M."/>
            <person name="Williams B."/>
            <person name="Wilson W."/>
            <person name="Wolfe G."/>
            <person name="Wurch L.L."/>
        </authorList>
    </citation>
    <scope>NUCLEOTIDE SEQUENCE</scope>
</reference>
<proteinExistence type="inferred from homology"/>
<dbReference type="Pfam" id="PF10191">
    <property type="entry name" value="COG7"/>
    <property type="match status" value="2"/>
</dbReference>